<name>A0A150JEE2_9EURY</name>
<feature type="transmembrane region" description="Helical" evidence="1">
    <location>
        <begin position="69"/>
        <end position="89"/>
    </location>
</feature>
<protein>
    <submittedName>
        <fullName evidence="3">Uncharacterized protein</fullName>
    </submittedName>
</protein>
<evidence type="ECO:0000313" key="3">
    <source>
        <dbReference type="EMBL" id="KYC55922.1"/>
    </source>
</evidence>
<proteinExistence type="predicted"/>
<dbReference type="AlphaFoldDB" id="A0A150JEE2"/>
<keyword evidence="1" id="KW-1133">Transmembrane helix</keyword>
<dbReference type="Proteomes" id="UP000092420">
    <property type="component" value="Unassembled WGS sequence"/>
</dbReference>
<sequence length="176" mass="19557">MDNSQNKAKFSLDSLNPAGVCTLVTIIAIIGAFAGLATKNPLWILFFLLPTTIYEAIRTQEGASTKFSSILLLVILVLEIFLIIFNVNFDLAGFFGAEEKYIAGYTLPLGDIKIFGPLLLATLSTILIFRTRGKYTKWLSIIIAIGSLVAIYLINPYFFQEALKLIVNSLFDRFSF</sequence>
<organism evidence="3">
    <name type="scientific">Candidatus Methanofastidiosum methylothiophilum</name>
    <dbReference type="NCBI Taxonomy" id="1705564"/>
    <lineage>
        <taxon>Archaea</taxon>
        <taxon>Methanobacteriati</taxon>
        <taxon>Methanobacteriota</taxon>
        <taxon>Stenosarchaea group</taxon>
        <taxon>Candidatus Methanofastidiosia</taxon>
        <taxon>Candidatus Methanofastidiosales</taxon>
        <taxon>Candidatus Methanofastidiosaceae</taxon>
        <taxon>Candidatus Methanofastidiosum</taxon>
    </lineage>
</organism>
<comment type="caution">
    <text evidence="3">The sequence shown here is derived from an EMBL/GenBank/DDBJ whole genome shotgun (WGS) entry which is preliminary data.</text>
</comment>
<gene>
    <name evidence="2" type="ORF">AN188_01569</name>
    <name evidence="3" type="ORF">APG09_01529</name>
</gene>
<accession>A0A150JEE2</accession>
<dbReference type="EMBL" id="LNJB01000040">
    <property type="protein sequence ID" value="KYC52592.1"/>
    <property type="molecule type" value="Genomic_DNA"/>
</dbReference>
<evidence type="ECO:0000256" key="1">
    <source>
        <dbReference type="SAM" id="Phobius"/>
    </source>
</evidence>
<accession>A0A150JF90</accession>
<evidence type="ECO:0000313" key="4">
    <source>
        <dbReference type="Proteomes" id="UP000092420"/>
    </source>
</evidence>
<feature type="transmembrane region" description="Helical" evidence="1">
    <location>
        <begin position="12"/>
        <end position="34"/>
    </location>
</feature>
<accession>A0A150J5T7</accession>
<keyword evidence="1" id="KW-0812">Transmembrane</keyword>
<feature type="transmembrane region" description="Helical" evidence="1">
    <location>
        <begin position="109"/>
        <end position="129"/>
    </location>
</feature>
<feature type="transmembrane region" description="Helical" evidence="1">
    <location>
        <begin position="138"/>
        <end position="159"/>
    </location>
</feature>
<reference evidence="3 4" key="1">
    <citation type="journal article" date="2016" name="ISME J.">
        <title>Chasing the elusive Euryarchaeota class WSA2: genomes reveal a uniquely fastidious methyl-reducing methanogen.</title>
        <authorList>
            <person name="Nobu M.K."/>
            <person name="Narihiro T."/>
            <person name="Kuroda K."/>
            <person name="Mei R."/>
            <person name="Liu W.T."/>
        </authorList>
    </citation>
    <scope>NUCLEOTIDE SEQUENCE [LARGE SCALE GENOMIC DNA]</scope>
    <source>
        <strain evidence="2">ADurb1013_Bin02101</strain>
        <strain evidence="3">ADurb1213_Bin02801</strain>
    </source>
</reference>
<dbReference type="EMBL" id="LNJE01000029">
    <property type="protein sequence ID" value="KYC55922.1"/>
    <property type="molecule type" value="Genomic_DNA"/>
</dbReference>
<evidence type="ECO:0000313" key="2">
    <source>
        <dbReference type="EMBL" id="KYC52592.1"/>
    </source>
</evidence>
<keyword evidence="1" id="KW-0472">Membrane</keyword>